<evidence type="ECO:0000256" key="2">
    <source>
        <dbReference type="ARBA" id="ARBA00022475"/>
    </source>
</evidence>
<dbReference type="GO" id="GO:0015188">
    <property type="term" value="F:L-isoleucine transmembrane transporter activity"/>
    <property type="evidence" value="ECO:0007669"/>
    <property type="project" value="TreeGrafter"/>
</dbReference>
<dbReference type="Pfam" id="PF12399">
    <property type="entry name" value="BCA_ABC_TP_C"/>
    <property type="match status" value="1"/>
</dbReference>
<keyword evidence="2" id="KW-1003">Cell membrane</keyword>
<keyword evidence="7" id="KW-1185">Reference proteome</keyword>
<dbReference type="InterPro" id="IPR051120">
    <property type="entry name" value="ABC_AA/LPS_Transport"/>
</dbReference>
<dbReference type="GO" id="GO:0005304">
    <property type="term" value="F:L-valine transmembrane transporter activity"/>
    <property type="evidence" value="ECO:0007669"/>
    <property type="project" value="TreeGrafter"/>
</dbReference>
<dbReference type="SUPFAM" id="SSF52540">
    <property type="entry name" value="P-loop containing nucleoside triphosphate hydrolases"/>
    <property type="match status" value="1"/>
</dbReference>
<organism evidence="6 7">
    <name type="scientific">Diaphorobacter ruginosibacter</name>
    <dbReference type="NCBI Taxonomy" id="1715720"/>
    <lineage>
        <taxon>Bacteria</taxon>
        <taxon>Pseudomonadati</taxon>
        <taxon>Pseudomonadota</taxon>
        <taxon>Betaproteobacteria</taxon>
        <taxon>Burkholderiales</taxon>
        <taxon>Comamonadaceae</taxon>
        <taxon>Diaphorobacter</taxon>
    </lineage>
</organism>
<dbReference type="InterPro" id="IPR003439">
    <property type="entry name" value="ABC_transporter-like_ATP-bd"/>
</dbReference>
<dbReference type="GO" id="GO:0042941">
    <property type="term" value="P:D-alanine transmembrane transport"/>
    <property type="evidence" value="ECO:0007669"/>
    <property type="project" value="TreeGrafter"/>
</dbReference>
<dbReference type="GO" id="GO:1903806">
    <property type="term" value="P:L-isoleucine import across plasma membrane"/>
    <property type="evidence" value="ECO:0007669"/>
    <property type="project" value="TreeGrafter"/>
</dbReference>
<dbReference type="GO" id="GO:1903805">
    <property type="term" value="P:L-valine import across plasma membrane"/>
    <property type="evidence" value="ECO:0007669"/>
    <property type="project" value="TreeGrafter"/>
</dbReference>
<dbReference type="CDD" id="cd03219">
    <property type="entry name" value="ABC_Mj1267_LivG_branched"/>
    <property type="match status" value="1"/>
</dbReference>
<dbReference type="InterPro" id="IPR032823">
    <property type="entry name" value="BCA_ABC_TP_C"/>
</dbReference>
<dbReference type="GO" id="GO:0015808">
    <property type="term" value="P:L-alanine transport"/>
    <property type="evidence" value="ECO:0007669"/>
    <property type="project" value="TreeGrafter"/>
</dbReference>
<reference evidence="6 7" key="1">
    <citation type="submission" date="2020-08" db="EMBL/GenBank/DDBJ databases">
        <title>Genome sequence of Diaphorobacter ruginosibacter DSM 27467T.</title>
        <authorList>
            <person name="Hyun D.-W."/>
            <person name="Bae J.-W."/>
        </authorList>
    </citation>
    <scope>NUCLEOTIDE SEQUENCE [LARGE SCALE GENOMIC DNA]</scope>
    <source>
        <strain evidence="6 7">DSM 27467</strain>
    </source>
</reference>
<evidence type="ECO:0000256" key="4">
    <source>
        <dbReference type="ARBA" id="ARBA00022840"/>
    </source>
</evidence>
<evidence type="ECO:0000313" key="7">
    <source>
        <dbReference type="Proteomes" id="UP000515811"/>
    </source>
</evidence>
<evidence type="ECO:0000313" key="6">
    <source>
        <dbReference type="EMBL" id="QNN58742.1"/>
    </source>
</evidence>
<accession>A0A7G9RT17</accession>
<keyword evidence="3" id="KW-0547">Nucleotide-binding</keyword>
<dbReference type="Pfam" id="PF00005">
    <property type="entry name" value="ABC_tran"/>
    <property type="match status" value="1"/>
</dbReference>
<dbReference type="EMBL" id="CP060714">
    <property type="protein sequence ID" value="QNN58742.1"/>
    <property type="molecule type" value="Genomic_DNA"/>
</dbReference>
<keyword evidence="2" id="KW-0472">Membrane</keyword>
<dbReference type="GO" id="GO:0005524">
    <property type="term" value="F:ATP binding"/>
    <property type="evidence" value="ECO:0007669"/>
    <property type="project" value="UniProtKB-KW"/>
</dbReference>
<dbReference type="GO" id="GO:0005886">
    <property type="term" value="C:plasma membrane"/>
    <property type="evidence" value="ECO:0007669"/>
    <property type="project" value="TreeGrafter"/>
</dbReference>
<dbReference type="SMART" id="SM00382">
    <property type="entry name" value="AAA"/>
    <property type="match status" value="1"/>
</dbReference>
<dbReference type="GO" id="GO:0015192">
    <property type="term" value="F:L-phenylalanine transmembrane transporter activity"/>
    <property type="evidence" value="ECO:0007669"/>
    <property type="project" value="TreeGrafter"/>
</dbReference>
<dbReference type="InterPro" id="IPR027417">
    <property type="entry name" value="P-loop_NTPase"/>
</dbReference>
<sequence>MAGTLLKVEGLSKTFGGLAAVRDLSFELREGEIVGLIGPNGAGKSTAFNMISGSLAPTAGKIVFAGEDITGRKPSHVVRHGLARTFQSATVYPKSTVQENIYRGALCHFDIPVWAQIARTSAYRDALDRVRHDVDKVLEITGLAAYRHEIAGELAYGHQKRIGVAIGLATNPRLLLLDEPAAGLNPEECAEFGRLLKTLRDEHRISLLFVEHHMALVMGTCEKIIVLVQGQKIAQGTAEEIRNSPAVIEAYLGVDEDAHA</sequence>
<name>A0A7G9RT17_9BURK</name>
<keyword evidence="1" id="KW-0813">Transport</keyword>
<gene>
    <name evidence="6" type="ORF">H9K76_07995</name>
</gene>
<feature type="domain" description="ABC transporter" evidence="5">
    <location>
        <begin position="6"/>
        <end position="254"/>
    </location>
</feature>
<dbReference type="Gene3D" id="3.40.50.300">
    <property type="entry name" value="P-loop containing nucleotide triphosphate hydrolases"/>
    <property type="match status" value="1"/>
</dbReference>
<evidence type="ECO:0000256" key="3">
    <source>
        <dbReference type="ARBA" id="ARBA00022741"/>
    </source>
</evidence>
<dbReference type="Proteomes" id="UP000515811">
    <property type="component" value="Chromosome"/>
</dbReference>
<keyword evidence="4 6" id="KW-0067">ATP-binding</keyword>
<evidence type="ECO:0000259" key="5">
    <source>
        <dbReference type="PROSITE" id="PS50893"/>
    </source>
</evidence>
<dbReference type="PROSITE" id="PS50893">
    <property type="entry name" value="ABC_TRANSPORTER_2"/>
    <property type="match status" value="1"/>
</dbReference>
<protein>
    <submittedName>
        <fullName evidence="6">ABC transporter ATP-binding protein</fullName>
    </submittedName>
</protein>
<proteinExistence type="predicted"/>
<dbReference type="AlphaFoldDB" id="A0A7G9RT17"/>
<evidence type="ECO:0000256" key="1">
    <source>
        <dbReference type="ARBA" id="ARBA00022448"/>
    </source>
</evidence>
<dbReference type="RefSeq" id="WP_187599376.1">
    <property type="nucleotide sequence ID" value="NZ_CP060714.1"/>
</dbReference>
<dbReference type="KEGG" id="drg:H9K76_07995"/>
<dbReference type="GO" id="GO:0016887">
    <property type="term" value="F:ATP hydrolysis activity"/>
    <property type="evidence" value="ECO:0007669"/>
    <property type="project" value="InterPro"/>
</dbReference>
<dbReference type="PANTHER" id="PTHR45772:SF7">
    <property type="entry name" value="AMINO ACID ABC TRANSPORTER ATP-BINDING PROTEIN"/>
    <property type="match status" value="1"/>
</dbReference>
<dbReference type="InterPro" id="IPR003593">
    <property type="entry name" value="AAA+_ATPase"/>
</dbReference>
<dbReference type="FunFam" id="3.40.50.300:FF:000421">
    <property type="entry name" value="Branched-chain amino acid ABC transporter ATP-binding protein"/>
    <property type="match status" value="1"/>
</dbReference>
<dbReference type="PANTHER" id="PTHR45772">
    <property type="entry name" value="CONSERVED COMPONENT OF ABC TRANSPORTER FOR NATURAL AMINO ACIDS-RELATED"/>
    <property type="match status" value="1"/>
</dbReference>